<evidence type="ECO:0000259" key="1">
    <source>
        <dbReference type="Pfam" id="PF08241"/>
    </source>
</evidence>
<organism evidence="2 3">
    <name type="scientific">Thiothrix lacustris</name>
    <dbReference type="NCBI Taxonomy" id="525917"/>
    <lineage>
        <taxon>Bacteria</taxon>
        <taxon>Pseudomonadati</taxon>
        <taxon>Pseudomonadota</taxon>
        <taxon>Gammaproteobacteria</taxon>
        <taxon>Thiotrichales</taxon>
        <taxon>Thiotrichaceae</taxon>
        <taxon>Thiothrix</taxon>
    </lineage>
</organism>
<proteinExistence type="predicted"/>
<reference evidence="2 3" key="1">
    <citation type="submission" date="2017-01" db="EMBL/GenBank/DDBJ databases">
        <title>Novel large sulfur bacteria in the metagenomes of groundwater-fed chemosynthetic microbial mats in the Lake Huron basin.</title>
        <authorList>
            <person name="Sharrar A.M."/>
            <person name="Flood B.E."/>
            <person name="Bailey J.V."/>
            <person name="Jones D.S."/>
            <person name="Biddanda B."/>
            <person name="Ruberg S.A."/>
            <person name="Marcus D.N."/>
            <person name="Dick G.J."/>
        </authorList>
    </citation>
    <scope>NUCLEOTIDE SEQUENCE [LARGE SCALE GENOMIC DNA]</scope>
    <source>
        <strain evidence="2">A8</strain>
    </source>
</reference>
<dbReference type="InterPro" id="IPR029063">
    <property type="entry name" value="SAM-dependent_MTases_sf"/>
</dbReference>
<dbReference type="EMBL" id="MTEJ01000225">
    <property type="protein sequence ID" value="OQX06959.1"/>
    <property type="molecule type" value="Genomic_DNA"/>
</dbReference>
<evidence type="ECO:0000313" key="3">
    <source>
        <dbReference type="Proteomes" id="UP000192491"/>
    </source>
</evidence>
<dbReference type="PROSITE" id="PS51257">
    <property type="entry name" value="PROKAR_LIPOPROTEIN"/>
    <property type="match status" value="1"/>
</dbReference>
<dbReference type="GO" id="GO:0008757">
    <property type="term" value="F:S-adenosylmethionine-dependent methyltransferase activity"/>
    <property type="evidence" value="ECO:0007669"/>
    <property type="project" value="InterPro"/>
</dbReference>
<dbReference type="AlphaFoldDB" id="A0A1Y1QJH5"/>
<protein>
    <recommendedName>
        <fullName evidence="1">Methyltransferase type 11 domain-containing protein</fullName>
    </recommendedName>
</protein>
<dbReference type="Proteomes" id="UP000192491">
    <property type="component" value="Unassembled WGS sequence"/>
</dbReference>
<comment type="caution">
    <text evidence="2">The sequence shown here is derived from an EMBL/GenBank/DDBJ whole genome shotgun (WGS) entry which is preliminary data.</text>
</comment>
<dbReference type="SUPFAM" id="SSF53335">
    <property type="entry name" value="S-adenosyl-L-methionine-dependent methyltransferases"/>
    <property type="match status" value="1"/>
</dbReference>
<name>A0A1Y1QJH5_9GAMM</name>
<gene>
    <name evidence="2" type="ORF">BWK73_29495</name>
</gene>
<dbReference type="Pfam" id="PF08241">
    <property type="entry name" value="Methyltransf_11"/>
    <property type="match status" value="1"/>
</dbReference>
<dbReference type="InterPro" id="IPR013216">
    <property type="entry name" value="Methyltransf_11"/>
</dbReference>
<dbReference type="Gene3D" id="3.40.50.150">
    <property type="entry name" value="Vaccinia Virus protein VP39"/>
    <property type="match status" value="1"/>
</dbReference>
<accession>A0A1Y1QJH5</accession>
<evidence type="ECO:0000313" key="2">
    <source>
        <dbReference type="EMBL" id="OQX06959.1"/>
    </source>
</evidence>
<sequence length="268" mass="29702">MLVNKEKSLNVMPTTSLSPTGIQACRDWYASAAGQSTLRRVHHLVSGMSADIFGYYALETGVLAGDTSFLQESRIASQFVQGEVSGEPVSVIGSPEHLPFALNNLDLVIASHALDCTRQPHQVLREIERVLVPEGHCILIGFNPLSFKGVSQLRHVFNREAQACHFYSTFRVREWLNVLGFEVLETASAGFCPIMHGDYLFKQARWLDRLGSKFHLMTGNVYIIHAQKKVSNMTPLLPSRKVKAVLRPGMAVNPSAGRISRKESNNGK</sequence>
<feature type="domain" description="Methyltransferase type 11" evidence="1">
    <location>
        <begin position="85"/>
        <end position="139"/>
    </location>
</feature>